<gene>
    <name evidence="2" type="ORF">AWRI3579_g4245</name>
</gene>
<dbReference type="AlphaFoldDB" id="A0A1E5R1R3"/>
<feature type="transmembrane region" description="Helical" evidence="1">
    <location>
        <begin position="12"/>
        <end position="28"/>
    </location>
</feature>
<dbReference type="Proteomes" id="UP000095728">
    <property type="component" value="Unassembled WGS sequence"/>
</dbReference>
<keyword evidence="1" id="KW-0812">Transmembrane</keyword>
<accession>A0A1E5R1R3</accession>
<evidence type="ECO:0000313" key="3">
    <source>
        <dbReference type="Proteomes" id="UP000095728"/>
    </source>
</evidence>
<name>A0A1E5R1R3_9ASCO</name>
<keyword evidence="3" id="KW-1185">Reference proteome</keyword>
<evidence type="ECO:0000313" key="2">
    <source>
        <dbReference type="EMBL" id="OEJ80817.1"/>
    </source>
</evidence>
<organism evidence="2 3">
    <name type="scientific">Hanseniaspora osmophila</name>
    <dbReference type="NCBI Taxonomy" id="56408"/>
    <lineage>
        <taxon>Eukaryota</taxon>
        <taxon>Fungi</taxon>
        <taxon>Dikarya</taxon>
        <taxon>Ascomycota</taxon>
        <taxon>Saccharomycotina</taxon>
        <taxon>Saccharomycetes</taxon>
        <taxon>Saccharomycodales</taxon>
        <taxon>Saccharomycodaceae</taxon>
        <taxon>Hanseniaspora</taxon>
    </lineage>
</organism>
<keyword evidence="1" id="KW-1133">Transmembrane helix</keyword>
<reference evidence="3" key="1">
    <citation type="journal article" date="2016" name="Genome Announc.">
        <title>Genome sequences of three species of Hanseniaspora isolated from spontaneous wine fermentations.</title>
        <authorList>
            <person name="Sternes P.R."/>
            <person name="Lee D."/>
            <person name="Kutyna D.R."/>
            <person name="Borneman A.R."/>
        </authorList>
    </citation>
    <scope>NUCLEOTIDE SEQUENCE [LARGE SCALE GENOMIC DNA]</scope>
    <source>
        <strain evidence="3">AWRI3579</strain>
    </source>
</reference>
<evidence type="ECO:0000256" key="1">
    <source>
        <dbReference type="SAM" id="Phobius"/>
    </source>
</evidence>
<comment type="caution">
    <text evidence="2">The sequence shown here is derived from an EMBL/GenBank/DDBJ whole genome shotgun (WGS) entry which is preliminary data.</text>
</comment>
<dbReference type="InParanoid" id="A0A1E5R1R3"/>
<dbReference type="EMBL" id="LPNM01000011">
    <property type="protein sequence ID" value="OEJ80817.1"/>
    <property type="molecule type" value="Genomic_DNA"/>
</dbReference>
<proteinExistence type="predicted"/>
<keyword evidence="1" id="KW-0472">Membrane</keyword>
<protein>
    <submittedName>
        <fullName evidence="2">Uncharacterized protein</fullName>
    </submittedName>
</protein>
<sequence length="200" mass="23291">MRSYNYTTMPYFYYYCSITLAFLMGFLLKRKLTATSGKDGDKTANNADDTVECGLKGKSIKENSLPKTNSPVAVCEKSCFTPAFSSLKFEHSTEIDEDLTEEYFHNYTSTGKNYSHFDDMDNMSKSSIRLWRKLFITPNHVKLLPSQKLNTFNSQYAFEGFKEFHTVKTWRNVSNFKPREKRQQSDYEKTPPLQIVSMFE</sequence>